<dbReference type="EMBL" id="WJBB01000023">
    <property type="protein sequence ID" value="MBC3798228.1"/>
    <property type="molecule type" value="Genomic_DNA"/>
</dbReference>
<feature type="transmembrane region" description="Helical" evidence="1">
    <location>
        <begin position="21"/>
        <end position="41"/>
    </location>
</feature>
<accession>A0ABR6WNZ5</accession>
<feature type="transmembrane region" description="Helical" evidence="1">
    <location>
        <begin position="53"/>
        <end position="73"/>
    </location>
</feature>
<dbReference type="NCBIfam" id="TIGR03733">
    <property type="entry name" value="lanti_perm_MutG"/>
    <property type="match status" value="1"/>
</dbReference>
<keyword evidence="1" id="KW-0472">Membrane</keyword>
<dbReference type="Proteomes" id="UP000653358">
    <property type="component" value="Unassembled WGS sequence"/>
</dbReference>
<protein>
    <submittedName>
        <fullName evidence="2">Lantibiotic immunity ABC transporter MutG family permease subunit</fullName>
    </submittedName>
</protein>
<feature type="transmembrane region" description="Helical" evidence="1">
    <location>
        <begin position="215"/>
        <end position="237"/>
    </location>
</feature>
<dbReference type="Pfam" id="PF12730">
    <property type="entry name" value="ABC2_membrane_4"/>
    <property type="match status" value="1"/>
</dbReference>
<reference evidence="2 3" key="1">
    <citation type="journal article" date="2020" name="mSystems">
        <title>Defining Genomic and Predicted Metabolic Features of the Acetobacterium Genus.</title>
        <authorList>
            <person name="Ross D.E."/>
            <person name="Marshall C.W."/>
            <person name="Gulliver D."/>
            <person name="May H.D."/>
            <person name="Norman R.S."/>
        </authorList>
    </citation>
    <scope>NUCLEOTIDE SEQUENCE [LARGE SCALE GENOMIC DNA]</scope>
    <source>
        <strain evidence="2 3">DSM 9173</strain>
    </source>
</reference>
<feature type="transmembrane region" description="Helical" evidence="1">
    <location>
        <begin position="100"/>
        <end position="121"/>
    </location>
</feature>
<keyword evidence="1" id="KW-0812">Transmembrane</keyword>
<organism evidence="2 3">
    <name type="scientific">Acetobacterium tundrae</name>
    <dbReference type="NCBI Taxonomy" id="132932"/>
    <lineage>
        <taxon>Bacteria</taxon>
        <taxon>Bacillati</taxon>
        <taxon>Bacillota</taxon>
        <taxon>Clostridia</taxon>
        <taxon>Eubacteriales</taxon>
        <taxon>Eubacteriaceae</taxon>
        <taxon>Acetobacterium</taxon>
    </lineage>
</organism>
<dbReference type="InterPro" id="IPR022294">
    <property type="entry name" value="ABC-transptr_permeasesu"/>
</dbReference>
<evidence type="ECO:0000256" key="1">
    <source>
        <dbReference type="SAM" id="Phobius"/>
    </source>
</evidence>
<dbReference type="CDD" id="cd21808">
    <property type="entry name" value="ABC-2_lan_permease_MutG"/>
    <property type="match status" value="1"/>
</dbReference>
<comment type="caution">
    <text evidence="2">The sequence shown here is derived from an EMBL/GenBank/DDBJ whole genome shotgun (WGS) entry which is preliminary data.</text>
</comment>
<feature type="transmembrane region" description="Helical" evidence="1">
    <location>
        <begin position="127"/>
        <end position="147"/>
    </location>
</feature>
<sequence>MKMLLRSFSSDYLKFRRTSMLWIHSLIPLAVASLFLFYYSVSPWEPTAKISGFLEAISIGFPLMIGLICGIAIDQECQAGGFQVMLSGTKSRAIAYSSKFLLLFLMETFSVVLTVGIFAVGFKTVPLLFYVKTVGILMAANSFLYILHLFVSFQYGKGASIGLGIGESLISALALTGLGDGRWYYIPCAWSVRLCDYLVYIWDQPVSAPIGNFEIVRGLVIALVVASIGFLVSLRWFQNWEGRKSFE</sequence>
<keyword evidence="1" id="KW-1133">Transmembrane helix</keyword>
<dbReference type="RefSeq" id="WP_148606346.1">
    <property type="nucleotide sequence ID" value="NZ_RXYB01000037.1"/>
</dbReference>
<gene>
    <name evidence="2" type="ORF">GH807_14430</name>
</gene>
<evidence type="ECO:0000313" key="3">
    <source>
        <dbReference type="Proteomes" id="UP000653358"/>
    </source>
</evidence>
<feature type="transmembrane region" description="Helical" evidence="1">
    <location>
        <begin position="159"/>
        <end position="178"/>
    </location>
</feature>
<evidence type="ECO:0000313" key="2">
    <source>
        <dbReference type="EMBL" id="MBC3798228.1"/>
    </source>
</evidence>
<keyword evidence="3" id="KW-1185">Reference proteome</keyword>
<proteinExistence type="predicted"/>
<name>A0ABR6WNZ5_9FIRM</name>